<evidence type="ECO:0000256" key="1">
    <source>
        <dbReference type="SAM" id="Coils"/>
    </source>
</evidence>
<protein>
    <submittedName>
        <fullName evidence="3">Uncharacterized membrane protein</fullName>
    </submittedName>
</protein>
<dbReference type="Proteomes" id="UP000184032">
    <property type="component" value="Unassembled WGS sequence"/>
</dbReference>
<proteinExistence type="predicted"/>
<feature type="transmembrane region" description="Helical" evidence="2">
    <location>
        <begin position="110"/>
        <end position="134"/>
    </location>
</feature>
<organism evidence="3 4">
    <name type="scientific">Anaerosphaera aminiphila DSM 21120</name>
    <dbReference type="NCBI Taxonomy" id="1120995"/>
    <lineage>
        <taxon>Bacteria</taxon>
        <taxon>Bacillati</taxon>
        <taxon>Bacillota</taxon>
        <taxon>Tissierellia</taxon>
        <taxon>Tissierellales</taxon>
        <taxon>Peptoniphilaceae</taxon>
        <taxon>Anaerosphaera</taxon>
    </lineage>
</organism>
<evidence type="ECO:0000313" key="3">
    <source>
        <dbReference type="EMBL" id="SHH33093.1"/>
    </source>
</evidence>
<dbReference type="OrthoDB" id="9789229at2"/>
<keyword evidence="4" id="KW-1185">Reference proteome</keyword>
<keyword evidence="2" id="KW-1133">Transmembrane helix</keyword>
<keyword evidence="2" id="KW-0812">Transmembrane</keyword>
<feature type="transmembrane region" description="Helical" evidence="2">
    <location>
        <begin position="140"/>
        <end position="164"/>
    </location>
</feature>
<evidence type="ECO:0000313" key="4">
    <source>
        <dbReference type="Proteomes" id="UP000184032"/>
    </source>
</evidence>
<keyword evidence="2" id="KW-0472">Membrane</keyword>
<feature type="transmembrane region" description="Helical" evidence="2">
    <location>
        <begin position="6"/>
        <end position="31"/>
    </location>
</feature>
<keyword evidence="1" id="KW-0175">Coiled coil</keyword>
<name>A0A1M5S548_9FIRM</name>
<dbReference type="RefSeq" id="WP_073184526.1">
    <property type="nucleotide sequence ID" value="NZ_FQXI01000006.1"/>
</dbReference>
<dbReference type="InterPro" id="IPR010540">
    <property type="entry name" value="CmpB_TMEM229"/>
</dbReference>
<evidence type="ECO:0000256" key="2">
    <source>
        <dbReference type="SAM" id="Phobius"/>
    </source>
</evidence>
<feature type="transmembrane region" description="Helical" evidence="2">
    <location>
        <begin position="43"/>
        <end position="61"/>
    </location>
</feature>
<dbReference type="Pfam" id="PF06541">
    <property type="entry name" value="ABC_trans_CmpB"/>
    <property type="match status" value="1"/>
</dbReference>
<feature type="coiled-coil region" evidence="1">
    <location>
        <begin position="173"/>
        <end position="222"/>
    </location>
</feature>
<dbReference type="STRING" id="1120995.SAMN02745245_01104"/>
<dbReference type="AlphaFoldDB" id="A0A1M5S548"/>
<accession>A0A1M5S548</accession>
<sequence length="262" mass="30845">MAELSFLQYVFLFFVFSFLGWVTEVTFIFVVHKRYVNTGMLNGPICPIYGFGLIFVLQFIYGIDNIFLVFIGSTIIATVVELVAGALLFQILHRRWWDYSNMPYNFHGYICLRYSLMWGVGGTVVCFVIMPIILKLNDLFWTNISFIPTFITIVFIFTFLIDIISTSLSILKLRSKYEEIDNIAQELRSLADDMSKRLVENVEDMGRTKDELKYTYNQLKEKYNYILNNELSRQKKFFKSFPNLDADRDNLFKEIAKKLRDR</sequence>
<dbReference type="EMBL" id="FQXI01000006">
    <property type="protein sequence ID" value="SHH33093.1"/>
    <property type="molecule type" value="Genomic_DNA"/>
</dbReference>
<feature type="transmembrane region" description="Helical" evidence="2">
    <location>
        <begin position="67"/>
        <end position="89"/>
    </location>
</feature>
<reference evidence="3 4" key="1">
    <citation type="submission" date="2016-11" db="EMBL/GenBank/DDBJ databases">
        <authorList>
            <person name="Jaros S."/>
            <person name="Januszkiewicz K."/>
            <person name="Wedrychowicz H."/>
        </authorList>
    </citation>
    <scope>NUCLEOTIDE SEQUENCE [LARGE SCALE GENOMIC DNA]</scope>
    <source>
        <strain evidence="3 4">DSM 21120</strain>
    </source>
</reference>
<gene>
    <name evidence="3" type="ORF">SAMN02745245_01104</name>
</gene>